<dbReference type="AlphaFoldDB" id="A0A7Y0LDJ1"/>
<feature type="transmembrane region" description="Helical" evidence="1">
    <location>
        <begin position="29"/>
        <end position="50"/>
    </location>
</feature>
<reference evidence="2 3" key="1">
    <citation type="submission" date="2020-04" db="EMBL/GenBank/DDBJ databases">
        <title>Thalassotalea sp. M1531, isolated from the surface of marine red alga.</title>
        <authorList>
            <person name="Pang L."/>
            <person name="Lu D.-C."/>
        </authorList>
    </citation>
    <scope>NUCLEOTIDE SEQUENCE [LARGE SCALE GENOMIC DNA]</scope>
    <source>
        <strain evidence="2 3">M1531</strain>
    </source>
</reference>
<dbReference type="Proteomes" id="UP000568664">
    <property type="component" value="Unassembled WGS sequence"/>
</dbReference>
<evidence type="ECO:0000313" key="3">
    <source>
        <dbReference type="Proteomes" id="UP000568664"/>
    </source>
</evidence>
<evidence type="ECO:0000313" key="2">
    <source>
        <dbReference type="EMBL" id="NMP32565.1"/>
    </source>
</evidence>
<dbReference type="EMBL" id="JABBXH010000004">
    <property type="protein sequence ID" value="NMP32565.1"/>
    <property type="molecule type" value="Genomic_DNA"/>
</dbReference>
<accession>A0A7Y0LDJ1</accession>
<keyword evidence="1" id="KW-0472">Membrane</keyword>
<comment type="caution">
    <text evidence="2">The sequence shown here is derived from an EMBL/GenBank/DDBJ whole genome shotgun (WGS) entry which is preliminary data.</text>
</comment>
<keyword evidence="3" id="KW-1185">Reference proteome</keyword>
<proteinExistence type="predicted"/>
<sequence>MQSDIDELKKEVQAKFAYWHNLKSKKLKALLIILFIGLVSLKIFTTVLTFDWLTGLV</sequence>
<evidence type="ECO:0000256" key="1">
    <source>
        <dbReference type="SAM" id="Phobius"/>
    </source>
</evidence>
<dbReference type="RefSeq" id="WP_169075889.1">
    <property type="nucleotide sequence ID" value="NZ_JABBXH010000004.1"/>
</dbReference>
<keyword evidence="1" id="KW-1133">Transmembrane helix</keyword>
<gene>
    <name evidence="2" type="ORF">HII17_13445</name>
</gene>
<protein>
    <recommendedName>
        <fullName evidence="4">Preprotein translocase subunit SecE</fullName>
    </recommendedName>
</protein>
<name>A0A7Y0LDJ1_9GAMM</name>
<evidence type="ECO:0008006" key="4">
    <source>
        <dbReference type="Google" id="ProtNLM"/>
    </source>
</evidence>
<keyword evidence="1" id="KW-0812">Transmembrane</keyword>
<organism evidence="2 3">
    <name type="scientific">Thalassotalea algicola</name>
    <dbReference type="NCBI Taxonomy" id="2716224"/>
    <lineage>
        <taxon>Bacteria</taxon>
        <taxon>Pseudomonadati</taxon>
        <taxon>Pseudomonadota</taxon>
        <taxon>Gammaproteobacteria</taxon>
        <taxon>Alteromonadales</taxon>
        <taxon>Colwelliaceae</taxon>
        <taxon>Thalassotalea</taxon>
    </lineage>
</organism>